<keyword evidence="2" id="KW-1185">Reference proteome</keyword>
<dbReference type="AlphaFoldDB" id="A0A5B6VQ95"/>
<protein>
    <submittedName>
        <fullName evidence="1">Integrase</fullName>
    </submittedName>
</protein>
<name>A0A5B6VQ95_9ROSI</name>
<reference evidence="2" key="1">
    <citation type="journal article" date="2019" name="Plant Biotechnol. J.">
        <title>Genome sequencing of the Australian wild diploid species Gossypium australe highlights disease resistance and delayed gland morphogenesis.</title>
        <authorList>
            <person name="Cai Y."/>
            <person name="Cai X."/>
            <person name="Wang Q."/>
            <person name="Wang P."/>
            <person name="Zhang Y."/>
            <person name="Cai C."/>
            <person name="Xu Y."/>
            <person name="Wang K."/>
            <person name="Zhou Z."/>
            <person name="Wang C."/>
            <person name="Geng S."/>
            <person name="Li B."/>
            <person name="Dong Q."/>
            <person name="Hou Y."/>
            <person name="Wang H."/>
            <person name="Ai P."/>
            <person name="Liu Z."/>
            <person name="Yi F."/>
            <person name="Sun M."/>
            <person name="An G."/>
            <person name="Cheng J."/>
            <person name="Zhang Y."/>
            <person name="Shi Q."/>
            <person name="Xie Y."/>
            <person name="Shi X."/>
            <person name="Chang Y."/>
            <person name="Huang F."/>
            <person name="Chen Y."/>
            <person name="Hong S."/>
            <person name="Mi L."/>
            <person name="Sun Q."/>
            <person name="Zhang L."/>
            <person name="Zhou B."/>
            <person name="Peng R."/>
            <person name="Zhang X."/>
            <person name="Liu F."/>
        </authorList>
    </citation>
    <scope>NUCLEOTIDE SEQUENCE [LARGE SCALE GENOMIC DNA]</scope>
    <source>
        <strain evidence="2">cv. PA1801</strain>
    </source>
</reference>
<dbReference type="PANTHER" id="PTHR11439">
    <property type="entry name" value="GAG-POL-RELATED RETROTRANSPOSON"/>
    <property type="match status" value="1"/>
</dbReference>
<accession>A0A5B6VQ95</accession>
<dbReference type="Proteomes" id="UP000325315">
    <property type="component" value="Unassembled WGS sequence"/>
</dbReference>
<dbReference type="OrthoDB" id="413760at2759"/>
<sequence length="114" mass="13043">MANCEVVVTPMNINEKLCHDDGAEKENVKQSRSLAGSLNYLSHKKLNISFSVGVVSRFIHNPRKLYLEDAKKILRYVARIAENGIQYSKHEDRKYKLGFIFNLRSGAISWSSKK</sequence>
<dbReference type="EMBL" id="SMMG02000006">
    <property type="protein sequence ID" value="KAA3471227.1"/>
    <property type="molecule type" value="Genomic_DNA"/>
</dbReference>
<dbReference type="PANTHER" id="PTHR11439:SF463">
    <property type="entry name" value="REVERSE TRANSCRIPTASE TY1_COPIA-TYPE DOMAIN-CONTAINING PROTEIN"/>
    <property type="match status" value="1"/>
</dbReference>
<proteinExistence type="predicted"/>
<evidence type="ECO:0000313" key="2">
    <source>
        <dbReference type="Proteomes" id="UP000325315"/>
    </source>
</evidence>
<gene>
    <name evidence="1" type="ORF">EPI10_016868</name>
</gene>
<organism evidence="1 2">
    <name type="scientific">Gossypium australe</name>
    <dbReference type="NCBI Taxonomy" id="47621"/>
    <lineage>
        <taxon>Eukaryota</taxon>
        <taxon>Viridiplantae</taxon>
        <taxon>Streptophyta</taxon>
        <taxon>Embryophyta</taxon>
        <taxon>Tracheophyta</taxon>
        <taxon>Spermatophyta</taxon>
        <taxon>Magnoliopsida</taxon>
        <taxon>eudicotyledons</taxon>
        <taxon>Gunneridae</taxon>
        <taxon>Pentapetalae</taxon>
        <taxon>rosids</taxon>
        <taxon>malvids</taxon>
        <taxon>Malvales</taxon>
        <taxon>Malvaceae</taxon>
        <taxon>Malvoideae</taxon>
        <taxon>Gossypium</taxon>
    </lineage>
</organism>
<evidence type="ECO:0000313" key="1">
    <source>
        <dbReference type="EMBL" id="KAA3471227.1"/>
    </source>
</evidence>
<comment type="caution">
    <text evidence="1">The sequence shown here is derived from an EMBL/GenBank/DDBJ whole genome shotgun (WGS) entry which is preliminary data.</text>
</comment>